<dbReference type="AlphaFoldDB" id="A0A6I9VY54"/>
<dbReference type="KEGG" id="pbar:105425214"/>
<keyword evidence="1" id="KW-1185">Reference proteome</keyword>
<name>A0A6I9VY54_9HYME</name>
<organism evidence="1 2">
    <name type="scientific">Pogonomyrmex barbatus</name>
    <name type="common">red harvester ant</name>
    <dbReference type="NCBI Taxonomy" id="144034"/>
    <lineage>
        <taxon>Eukaryota</taxon>
        <taxon>Metazoa</taxon>
        <taxon>Ecdysozoa</taxon>
        <taxon>Arthropoda</taxon>
        <taxon>Hexapoda</taxon>
        <taxon>Insecta</taxon>
        <taxon>Pterygota</taxon>
        <taxon>Neoptera</taxon>
        <taxon>Endopterygota</taxon>
        <taxon>Hymenoptera</taxon>
        <taxon>Apocrita</taxon>
        <taxon>Aculeata</taxon>
        <taxon>Formicoidea</taxon>
        <taxon>Formicidae</taxon>
        <taxon>Myrmicinae</taxon>
        <taxon>Pogonomyrmex</taxon>
    </lineage>
</organism>
<dbReference type="GeneID" id="105425214"/>
<evidence type="ECO:0000313" key="2">
    <source>
        <dbReference type="RefSeq" id="XP_011634181.1"/>
    </source>
</evidence>
<protein>
    <submittedName>
        <fullName evidence="2">Uncharacterized protein LOC105425214</fullName>
    </submittedName>
</protein>
<proteinExistence type="predicted"/>
<evidence type="ECO:0000313" key="1">
    <source>
        <dbReference type="Proteomes" id="UP000504615"/>
    </source>
</evidence>
<reference evidence="2" key="1">
    <citation type="submission" date="2025-08" db="UniProtKB">
        <authorList>
            <consortium name="RefSeq"/>
        </authorList>
    </citation>
    <scope>IDENTIFICATION</scope>
</reference>
<sequence>MNDIKNIVFTNNTRIASPNSVLIEYGRKSVELEVIKDTISMYRNNFLEREKILKEEKQKLDELNYQVWSLEDSLCEQIWQFSKEHDFFVIFQYHPFIMETGHCIKQRSDYAERSLELMNLSNEIDTIKTEMISLNQRRNVKREVETALTKLRKLQLISDDATELLRLVRPPESLCKLEMISVPLYDEVIPNENKIKRRKKAPGRLDLENSKPGLMPKKELIITKNYPQLPLERSIVLTTNTMITNVFTQSTSNKRFKRFTLKKRSEISIRFQEYREHNNYY</sequence>
<gene>
    <name evidence="2" type="primary">LOC105425214</name>
</gene>
<dbReference type="Proteomes" id="UP000504615">
    <property type="component" value="Unplaced"/>
</dbReference>
<accession>A0A6I9VY54</accession>
<dbReference type="OrthoDB" id="7548326at2759"/>
<dbReference type="RefSeq" id="XP_011634181.1">
    <property type="nucleotide sequence ID" value="XM_011635879.1"/>
</dbReference>